<organism evidence="2">
    <name type="scientific">marine sediment metagenome</name>
    <dbReference type="NCBI Taxonomy" id="412755"/>
    <lineage>
        <taxon>unclassified sequences</taxon>
        <taxon>metagenomes</taxon>
        <taxon>ecological metagenomes</taxon>
    </lineage>
</organism>
<evidence type="ECO:0000313" key="2">
    <source>
        <dbReference type="EMBL" id="GAG06222.1"/>
    </source>
</evidence>
<keyword evidence="1" id="KW-1133">Transmembrane helix</keyword>
<gene>
    <name evidence="2" type="ORF">S01H1_36655</name>
</gene>
<dbReference type="EMBL" id="BARS01022979">
    <property type="protein sequence ID" value="GAG06222.1"/>
    <property type="molecule type" value="Genomic_DNA"/>
</dbReference>
<comment type="caution">
    <text evidence="2">The sequence shown here is derived from an EMBL/GenBank/DDBJ whole genome shotgun (WGS) entry which is preliminary data.</text>
</comment>
<evidence type="ECO:0000256" key="1">
    <source>
        <dbReference type="SAM" id="Phobius"/>
    </source>
</evidence>
<name>X0V4A4_9ZZZZ</name>
<accession>X0V4A4</accession>
<feature type="transmembrane region" description="Helical" evidence="1">
    <location>
        <begin position="95"/>
        <end position="118"/>
    </location>
</feature>
<reference evidence="2" key="1">
    <citation type="journal article" date="2014" name="Front. Microbiol.">
        <title>High frequency of phylogenetically diverse reductive dehalogenase-homologous genes in deep subseafloor sedimentary metagenomes.</title>
        <authorList>
            <person name="Kawai M."/>
            <person name="Futagami T."/>
            <person name="Toyoda A."/>
            <person name="Takaki Y."/>
            <person name="Nishi S."/>
            <person name="Hori S."/>
            <person name="Arai W."/>
            <person name="Tsubouchi T."/>
            <person name="Morono Y."/>
            <person name="Uchiyama I."/>
            <person name="Ito T."/>
            <person name="Fujiyama A."/>
            <person name="Inagaki F."/>
            <person name="Takami H."/>
        </authorList>
    </citation>
    <scope>NUCLEOTIDE SEQUENCE</scope>
    <source>
        <strain evidence="2">Expedition CK06-06</strain>
    </source>
</reference>
<sequence length="270" mass="29811">NNEYANGLAAPAISELGEFGTCFDYPAIVAKLEKKLGRRLKHSEVSAWFAGQAGRFISEKPGKFVGLLVKKLCLLLGPVEIGHNKVIYYERKSSLLLRYLPANFALIMSLAVVGLGQMLFGAWRGRDEAGRSPQRGEVALLVGLLAGMLLISILPFFVSSRYRLPVIPLLLLGGAYGLVGLWRKLSARNWPAVACWAGVLVAAYAGVALMPYRHQPRLRLAKWHCDRGLYYFQSGQSDQYAQAESHFRKAIQADSKDADPHYALGVLLHK</sequence>
<feature type="non-terminal residue" evidence="2">
    <location>
        <position position="270"/>
    </location>
</feature>
<feature type="transmembrane region" description="Helical" evidence="1">
    <location>
        <begin position="189"/>
        <end position="212"/>
    </location>
</feature>
<feature type="non-terminal residue" evidence="2">
    <location>
        <position position="1"/>
    </location>
</feature>
<dbReference type="Gene3D" id="1.25.40.10">
    <property type="entry name" value="Tetratricopeptide repeat domain"/>
    <property type="match status" value="1"/>
</dbReference>
<proteinExistence type="predicted"/>
<keyword evidence="1" id="KW-0812">Transmembrane</keyword>
<feature type="transmembrane region" description="Helical" evidence="1">
    <location>
        <begin position="138"/>
        <end position="157"/>
    </location>
</feature>
<dbReference type="InterPro" id="IPR011990">
    <property type="entry name" value="TPR-like_helical_dom_sf"/>
</dbReference>
<protein>
    <submittedName>
        <fullName evidence="2">Uncharacterized protein</fullName>
    </submittedName>
</protein>
<keyword evidence="1" id="KW-0472">Membrane</keyword>
<dbReference type="SUPFAM" id="SSF48452">
    <property type="entry name" value="TPR-like"/>
    <property type="match status" value="1"/>
</dbReference>
<dbReference type="AlphaFoldDB" id="X0V4A4"/>
<feature type="transmembrane region" description="Helical" evidence="1">
    <location>
        <begin position="164"/>
        <end position="183"/>
    </location>
</feature>